<dbReference type="InterPro" id="IPR008972">
    <property type="entry name" value="Cupredoxin"/>
</dbReference>
<feature type="domain" description="EfeO-type cupredoxin-like" evidence="2">
    <location>
        <begin position="16"/>
        <end position="94"/>
    </location>
</feature>
<dbReference type="Gene3D" id="2.60.40.420">
    <property type="entry name" value="Cupredoxins - blue copper proteins"/>
    <property type="match status" value="1"/>
</dbReference>
<gene>
    <name evidence="3" type="ORF">GCM10017596_04040</name>
</gene>
<accession>A0A9W6HQB9</accession>
<proteinExistence type="predicted"/>
<dbReference type="RefSeq" id="WP_204938390.1">
    <property type="nucleotide sequence ID" value="NZ_BAAAUM010000001.1"/>
</dbReference>
<feature type="signal peptide" evidence="1">
    <location>
        <begin position="1"/>
        <end position="24"/>
    </location>
</feature>
<dbReference type="Pfam" id="PF13473">
    <property type="entry name" value="Cupredoxin_1"/>
    <property type="match status" value="1"/>
</dbReference>
<sequence>MSFRAQLSKAGALAASLLLLSACAAEPSIAPTGAVTEVTVTVAGMQYVPDTIEVPVGNELVITFENTGDVVHDLVLDNGAGSMQVFPGQAEVIKAGVIGAEVEGWCTIGNHRAMGMELTVIAVGG</sequence>
<reference evidence="3" key="2">
    <citation type="submission" date="2023-01" db="EMBL/GenBank/DDBJ databases">
        <authorList>
            <person name="Sun Q."/>
            <person name="Evtushenko L."/>
        </authorList>
    </citation>
    <scope>NUCLEOTIDE SEQUENCE</scope>
    <source>
        <strain evidence="3">VKM Ac-1958</strain>
    </source>
</reference>
<keyword evidence="1" id="KW-0732">Signal</keyword>
<comment type="caution">
    <text evidence="3">The sequence shown here is derived from an EMBL/GenBank/DDBJ whole genome shotgun (WGS) entry which is preliminary data.</text>
</comment>
<keyword evidence="4" id="KW-1185">Reference proteome</keyword>
<organism evidence="3 4">
    <name type="scientific">Microbacterium keratanolyticum</name>
    <dbReference type="NCBI Taxonomy" id="67574"/>
    <lineage>
        <taxon>Bacteria</taxon>
        <taxon>Bacillati</taxon>
        <taxon>Actinomycetota</taxon>
        <taxon>Actinomycetes</taxon>
        <taxon>Micrococcales</taxon>
        <taxon>Microbacteriaceae</taxon>
        <taxon>Microbacterium</taxon>
    </lineage>
</organism>
<dbReference type="EMBL" id="BSET01000001">
    <property type="protein sequence ID" value="GLK00689.1"/>
    <property type="molecule type" value="Genomic_DNA"/>
</dbReference>
<dbReference type="PROSITE" id="PS51257">
    <property type="entry name" value="PROKAR_LIPOPROTEIN"/>
    <property type="match status" value="1"/>
</dbReference>
<name>A0A9W6HQB9_9MICO</name>
<dbReference type="SUPFAM" id="SSF49503">
    <property type="entry name" value="Cupredoxins"/>
    <property type="match status" value="1"/>
</dbReference>
<evidence type="ECO:0000259" key="2">
    <source>
        <dbReference type="Pfam" id="PF13473"/>
    </source>
</evidence>
<dbReference type="AlphaFoldDB" id="A0A9W6HQB9"/>
<evidence type="ECO:0000313" key="3">
    <source>
        <dbReference type="EMBL" id="GLK00689.1"/>
    </source>
</evidence>
<evidence type="ECO:0000256" key="1">
    <source>
        <dbReference type="SAM" id="SignalP"/>
    </source>
</evidence>
<evidence type="ECO:0000313" key="4">
    <source>
        <dbReference type="Proteomes" id="UP001142325"/>
    </source>
</evidence>
<protein>
    <recommendedName>
        <fullName evidence="2">EfeO-type cupredoxin-like domain-containing protein</fullName>
    </recommendedName>
</protein>
<feature type="chain" id="PRO_5040750148" description="EfeO-type cupredoxin-like domain-containing protein" evidence="1">
    <location>
        <begin position="25"/>
        <end position="125"/>
    </location>
</feature>
<reference evidence="3" key="1">
    <citation type="journal article" date="2014" name="Int. J. Syst. Evol. Microbiol.">
        <title>Complete genome sequence of Corynebacterium casei LMG S-19264T (=DSM 44701T), isolated from a smear-ripened cheese.</title>
        <authorList>
            <consortium name="US DOE Joint Genome Institute (JGI-PGF)"/>
            <person name="Walter F."/>
            <person name="Albersmeier A."/>
            <person name="Kalinowski J."/>
            <person name="Ruckert C."/>
        </authorList>
    </citation>
    <scope>NUCLEOTIDE SEQUENCE</scope>
    <source>
        <strain evidence="3">VKM Ac-1958</strain>
    </source>
</reference>
<dbReference type="InterPro" id="IPR028096">
    <property type="entry name" value="EfeO_Cupredoxin"/>
</dbReference>
<dbReference type="Proteomes" id="UP001142325">
    <property type="component" value="Unassembled WGS sequence"/>
</dbReference>